<dbReference type="OrthoDB" id="200924at2759"/>
<dbReference type="Pfam" id="PF00400">
    <property type="entry name" value="WD40"/>
    <property type="match status" value="3"/>
</dbReference>
<keyword evidence="1" id="KW-0853">WD repeat</keyword>
<dbReference type="PROSITE" id="PS50294">
    <property type="entry name" value="WD_REPEATS_REGION"/>
    <property type="match status" value="2"/>
</dbReference>
<feature type="repeat" description="WD" evidence="1">
    <location>
        <begin position="274"/>
        <end position="306"/>
    </location>
</feature>
<dbReference type="PROSITE" id="PS50082">
    <property type="entry name" value="WD_REPEATS_2"/>
    <property type="match status" value="3"/>
</dbReference>
<feature type="transmembrane region" description="Helical" evidence="3">
    <location>
        <begin position="12"/>
        <end position="31"/>
    </location>
</feature>
<feature type="repeat" description="WD" evidence="1">
    <location>
        <begin position="183"/>
        <end position="217"/>
    </location>
</feature>
<reference evidence="4" key="1">
    <citation type="submission" date="2021-03" db="EMBL/GenBank/DDBJ databases">
        <authorList>
            <person name="Bekaert M."/>
        </authorList>
    </citation>
    <scope>NUCLEOTIDE SEQUENCE</scope>
</reference>
<dbReference type="InterPro" id="IPR042410">
    <property type="entry name" value="WBSCR13"/>
</dbReference>
<evidence type="ECO:0000313" key="4">
    <source>
        <dbReference type="EMBL" id="CAG2208505.1"/>
    </source>
</evidence>
<evidence type="ECO:0000256" key="3">
    <source>
        <dbReference type="SAM" id="Phobius"/>
    </source>
</evidence>
<evidence type="ECO:0000256" key="1">
    <source>
        <dbReference type="PROSITE-ProRule" id="PRU00221"/>
    </source>
</evidence>
<organism evidence="4 5">
    <name type="scientific">Mytilus edulis</name>
    <name type="common">Blue mussel</name>
    <dbReference type="NCBI Taxonomy" id="6550"/>
    <lineage>
        <taxon>Eukaryota</taxon>
        <taxon>Metazoa</taxon>
        <taxon>Spiralia</taxon>
        <taxon>Lophotrochozoa</taxon>
        <taxon>Mollusca</taxon>
        <taxon>Bivalvia</taxon>
        <taxon>Autobranchia</taxon>
        <taxon>Pteriomorphia</taxon>
        <taxon>Mytilida</taxon>
        <taxon>Mytiloidea</taxon>
        <taxon>Mytilidae</taxon>
        <taxon>Mytilinae</taxon>
        <taxon>Mytilus</taxon>
    </lineage>
</organism>
<dbReference type="Proteomes" id="UP000683360">
    <property type="component" value="Unassembled WGS sequence"/>
</dbReference>
<dbReference type="InterPro" id="IPR001680">
    <property type="entry name" value="WD40_rpt"/>
</dbReference>
<keyword evidence="3" id="KW-0472">Membrane</keyword>
<dbReference type="GO" id="GO:0005783">
    <property type="term" value="C:endoplasmic reticulum"/>
    <property type="evidence" value="ECO:0007669"/>
    <property type="project" value="TreeGrafter"/>
</dbReference>
<gene>
    <name evidence="4" type="ORF">MEDL_22690</name>
</gene>
<keyword evidence="3" id="KW-0812">Transmembrane</keyword>
<dbReference type="GO" id="GO:0030968">
    <property type="term" value="P:endoplasmic reticulum unfolded protein response"/>
    <property type="evidence" value="ECO:0007669"/>
    <property type="project" value="TreeGrafter"/>
</dbReference>
<dbReference type="PANTHER" id="PTHR44321:SF1">
    <property type="entry name" value="TRANSDUCIN BETA-LIKE PROTEIN 2"/>
    <property type="match status" value="1"/>
</dbReference>
<sequence length="427" mass="46948">MADSAENSVPALAVTAAVGAVVLLFVLLCSVGRRADKKDEDEQKTETEEKKVNKTEKQTKKSKPAQRHKRIQHVPFSHAWLATILRGHSSSVLDFDFSPNGKYLISTAEDRSAMLWSTKEFSKKEHKFIRGNIELDHGTRVKFSPDSKAFIVCLGNANTARILRIGKKDDGSPGNITAALDFPKKHTAEIIQIGVASNGRFIMTCSRDTTLIVWSIKGEVLSILDTHQMNNVYAAVSPCGRFVASSGFTPDVKVWEVVFDKGGGYKDVKRAFELKGHSSGVNCFSFNSDSSRMASVSKDGTWKYWDTNIQYELSQDPYLLTTGSIHCEIPSHISLSPDGRSVAVGGDNSIGFYNAVSGEEEEVLKNIHDGFITELSFDLSNKYLVSSGDKHIVILHNITGYRATISDLESSEIKATTQAQKKESGSK</sequence>
<comment type="caution">
    <text evidence="4">The sequence shown here is derived from an EMBL/GenBank/DDBJ whole genome shotgun (WGS) entry which is preliminary data.</text>
</comment>
<dbReference type="AlphaFoldDB" id="A0A8S3RUJ5"/>
<accession>A0A8S3RUJ5</accession>
<dbReference type="Gene3D" id="2.130.10.10">
    <property type="entry name" value="YVTN repeat-like/Quinoprotein amine dehydrogenase"/>
    <property type="match status" value="2"/>
</dbReference>
<dbReference type="EMBL" id="CAJPWZ010001111">
    <property type="protein sequence ID" value="CAG2208505.1"/>
    <property type="molecule type" value="Genomic_DNA"/>
</dbReference>
<evidence type="ECO:0000256" key="2">
    <source>
        <dbReference type="SAM" id="MobiDB-lite"/>
    </source>
</evidence>
<feature type="compositionally biased region" description="Basic and acidic residues" evidence="2">
    <location>
        <begin position="36"/>
        <end position="59"/>
    </location>
</feature>
<dbReference type="SUPFAM" id="SSF50978">
    <property type="entry name" value="WD40 repeat-like"/>
    <property type="match status" value="1"/>
</dbReference>
<feature type="repeat" description="WD" evidence="1">
    <location>
        <begin position="85"/>
        <end position="117"/>
    </location>
</feature>
<keyword evidence="5" id="KW-1185">Reference proteome</keyword>
<protein>
    <submittedName>
        <fullName evidence="4">TBL2</fullName>
    </submittedName>
</protein>
<proteinExistence type="predicted"/>
<feature type="region of interest" description="Disordered" evidence="2">
    <location>
        <begin position="36"/>
        <end position="69"/>
    </location>
</feature>
<evidence type="ECO:0000313" key="5">
    <source>
        <dbReference type="Proteomes" id="UP000683360"/>
    </source>
</evidence>
<feature type="compositionally biased region" description="Basic residues" evidence="2">
    <location>
        <begin position="60"/>
        <end position="69"/>
    </location>
</feature>
<dbReference type="PANTHER" id="PTHR44321">
    <property type="entry name" value="TRANSDUCIN BETA-LIKE PROTEIN 2"/>
    <property type="match status" value="1"/>
</dbReference>
<keyword evidence="3" id="KW-1133">Transmembrane helix</keyword>
<dbReference type="InterPro" id="IPR036322">
    <property type="entry name" value="WD40_repeat_dom_sf"/>
</dbReference>
<dbReference type="InterPro" id="IPR015943">
    <property type="entry name" value="WD40/YVTN_repeat-like_dom_sf"/>
</dbReference>
<name>A0A8S3RUJ5_MYTED</name>
<dbReference type="SMART" id="SM00320">
    <property type="entry name" value="WD40"/>
    <property type="match status" value="6"/>
</dbReference>